<proteinExistence type="predicted"/>
<dbReference type="SUPFAM" id="SSF46785">
    <property type="entry name" value="Winged helix' DNA-binding domain"/>
    <property type="match status" value="1"/>
</dbReference>
<gene>
    <name evidence="5" type="ORF">ACFOU2_20140</name>
</gene>
<evidence type="ECO:0000313" key="6">
    <source>
        <dbReference type="Proteomes" id="UP001595752"/>
    </source>
</evidence>
<dbReference type="RefSeq" id="WP_377918056.1">
    <property type="nucleotide sequence ID" value="NZ_JBHRZT010000072.1"/>
</dbReference>
<dbReference type="SMART" id="SM00345">
    <property type="entry name" value="HTH_GNTR"/>
    <property type="match status" value="1"/>
</dbReference>
<evidence type="ECO:0000256" key="1">
    <source>
        <dbReference type="ARBA" id="ARBA00023015"/>
    </source>
</evidence>
<dbReference type="Pfam" id="PF00392">
    <property type="entry name" value="GntR"/>
    <property type="match status" value="1"/>
</dbReference>
<keyword evidence="6" id="KW-1185">Reference proteome</keyword>
<dbReference type="InterPro" id="IPR036388">
    <property type="entry name" value="WH-like_DNA-bd_sf"/>
</dbReference>
<feature type="domain" description="HTH gntR-type" evidence="4">
    <location>
        <begin position="43"/>
        <end position="111"/>
    </location>
</feature>
<evidence type="ECO:0000313" key="5">
    <source>
        <dbReference type="EMBL" id="MFC3885657.1"/>
    </source>
</evidence>
<name>A0ABV8B918_9BACI</name>
<dbReference type="InterPro" id="IPR000524">
    <property type="entry name" value="Tscrpt_reg_HTH_GntR"/>
</dbReference>
<dbReference type="Proteomes" id="UP001595752">
    <property type="component" value="Unassembled WGS sequence"/>
</dbReference>
<dbReference type="PANTHER" id="PTHR38445:SF7">
    <property type="entry name" value="GNTR-FAMILY TRANSCRIPTIONAL REGULATOR"/>
    <property type="match status" value="1"/>
</dbReference>
<sequence>MTHLIAIYFSYVYNENNNHLNMQKVMMMADKGLFLKIDPNFPLPINVQIKEQIKWLIGIGIVKPGEYLPPTNQLAEHLQLNRNTINWVYTQLRDEGIVLMQKGRGTQVAEDAKVEELKAKRMPMLTFIEKTIQEASEQGFDLEEVILSSFAFIQLSNNHLEKNNVQILFIECREHDYAFYRQEIEQLTGANVRTVFVEDLHAAHDVKEAIEQTDFIVTTLNHDEEVRELLAHCDKKILTIGATAEMPLMIDIAKMEPGSKVGFVCLGNKGGQWMSQRVQDAGISQIVSMPRGTSNHEKLLETLKEADRIYASPVVYDKVKELAPDKTMLYPLKLEKSSEALLKDLTNPKR</sequence>
<dbReference type="PROSITE" id="PS50949">
    <property type="entry name" value="HTH_GNTR"/>
    <property type="match status" value="1"/>
</dbReference>
<comment type="caution">
    <text evidence="5">The sequence shown here is derived from an EMBL/GenBank/DDBJ whole genome shotgun (WGS) entry which is preliminary data.</text>
</comment>
<keyword evidence="1" id="KW-0805">Transcription regulation</keyword>
<evidence type="ECO:0000259" key="4">
    <source>
        <dbReference type="PROSITE" id="PS50949"/>
    </source>
</evidence>
<evidence type="ECO:0000256" key="2">
    <source>
        <dbReference type="ARBA" id="ARBA00023125"/>
    </source>
</evidence>
<dbReference type="PANTHER" id="PTHR38445">
    <property type="entry name" value="HTH-TYPE TRANSCRIPTIONAL REPRESSOR YTRA"/>
    <property type="match status" value="1"/>
</dbReference>
<keyword evidence="2" id="KW-0238">DNA-binding</keyword>
<evidence type="ECO:0000256" key="3">
    <source>
        <dbReference type="ARBA" id="ARBA00023163"/>
    </source>
</evidence>
<dbReference type="InterPro" id="IPR036390">
    <property type="entry name" value="WH_DNA-bd_sf"/>
</dbReference>
<protein>
    <submittedName>
        <fullName evidence="5">GntR family transcriptional regulator</fullName>
    </submittedName>
</protein>
<dbReference type="CDD" id="cd07377">
    <property type="entry name" value="WHTH_GntR"/>
    <property type="match status" value="1"/>
</dbReference>
<dbReference type="Gene3D" id="1.10.10.10">
    <property type="entry name" value="Winged helix-like DNA-binding domain superfamily/Winged helix DNA-binding domain"/>
    <property type="match status" value="1"/>
</dbReference>
<reference evidence="6" key="1">
    <citation type="journal article" date="2019" name="Int. J. Syst. Evol. Microbiol.">
        <title>The Global Catalogue of Microorganisms (GCM) 10K type strain sequencing project: providing services to taxonomists for standard genome sequencing and annotation.</title>
        <authorList>
            <consortium name="The Broad Institute Genomics Platform"/>
            <consortium name="The Broad Institute Genome Sequencing Center for Infectious Disease"/>
            <person name="Wu L."/>
            <person name="Ma J."/>
        </authorList>
    </citation>
    <scope>NUCLEOTIDE SEQUENCE [LARGE SCALE GENOMIC DNA]</scope>
    <source>
        <strain evidence="6">CCUG 61889</strain>
    </source>
</reference>
<organism evidence="5 6">
    <name type="scientific">Bacillus songklensis</name>
    <dbReference type="NCBI Taxonomy" id="1069116"/>
    <lineage>
        <taxon>Bacteria</taxon>
        <taxon>Bacillati</taxon>
        <taxon>Bacillota</taxon>
        <taxon>Bacilli</taxon>
        <taxon>Bacillales</taxon>
        <taxon>Bacillaceae</taxon>
        <taxon>Bacillus</taxon>
    </lineage>
</organism>
<dbReference type="EMBL" id="JBHRZT010000072">
    <property type="protein sequence ID" value="MFC3885657.1"/>
    <property type="molecule type" value="Genomic_DNA"/>
</dbReference>
<accession>A0ABV8B918</accession>
<keyword evidence="3" id="KW-0804">Transcription</keyword>